<organism evidence="10 11">
    <name type="scientific">Aphanomyces stellatus</name>
    <dbReference type="NCBI Taxonomy" id="120398"/>
    <lineage>
        <taxon>Eukaryota</taxon>
        <taxon>Sar</taxon>
        <taxon>Stramenopiles</taxon>
        <taxon>Oomycota</taxon>
        <taxon>Saprolegniomycetes</taxon>
        <taxon>Saprolegniales</taxon>
        <taxon>Verrucalvaceae</taxon>
        <taxon>Aphanomyces</taxon>
    </lineage>
</organism>
<evidence type="ECO:0000256" key="2">
    <source>
        <dbReference type="ARBA" id="ARBA00022737"/>
    </source>
</evidence>
<dbReference type="GO" id="GO:0005737">
    <property type="term" value="C:cytoplasm"/>
    <property type="evidence" value="ECO:0007669"/>
    <property type="project" value="TreeGrafter"/>
</dbReference>
<protein>
    <submittedName>
        <fullName evidence="10">Aste57867_18181 protein</fullName>
    </submittedName>
</protein>
<evidence type="ECO:0000259" key="7">
    <source>
        <dbReference type="PROSITE" id="PS50157"/>
    </source>
</evidence>
<feature type="domain" description="C2H2-type" evidence="7">
    <location>
        <begin position="198"/>
        <end position="226"/>
    </location>
</feature>
<dbReference type="InterPro" id="IPR035896">
    <property type="entry name" value="AN1-like_Znf"/>
</dbReference>
<dbReference type="AlphaFoldDB" id="A0A485L9P1"/>
<evidence type="ECO:0000313" key="10">
    <source>
        <dbReference type="EMBL" id="VFT94919.1"/>
    </source>
</evidence>
<dbReference type="Gene3D" id="4.10.1110.10">
    <property type="entry name" value="AN1-like Zinc finger"/>
    <property type="match status" value="2"/>
</dbReference>
<keyword evidence="3 5" id="KW-0863">Zinc-finger</keyword>
<gene>
    <name evidence="10" type="primary">Aste57867_18181</name>
    <name evidence="9" type="ORF">As57867_018119</name>
    <name evidence="10" type="ORF">ASTE57867_18181</name>
</gene>
<proteinExistence type="predicted"/>
<dbReference type="Pfam" id="PF25403">
    <property type="entry name" value="zf-C2H2_ZFAND2"/>
    <property type="match status" value="1"/>
</dbReference>
<dbReference type="Gene3D" id="3.30.160.60">
    <property type="entry name" value="Classic Zinc Finger"/>
    <property type="match status" value="1"/>
</dbReference>
<evidence type="ECO:0000256" key="5">
    <source>
        <dbReference type="PROSITE-ProRule" id="PRU00042"/>
    </source>
</evidence>
<feature type="compositionally biased region" description="Low complexity" evidence="6">
    <location>
        <begin position="230"/>
        <end position="245"/>
    </location>
</feature>
<dbReference type="EMBL" id="CAADRA010006399">
    <property type="protein sequence ID" value="VFT94919.1"/>
    <property type="molecule type" value="Genomic_DNA"/>
</dbReference>
<dbReference type="PROSITE" id="PS00028">
    <property type="entry name" value="ZINC_FINGER_C2H2_1"/>
    <property type="match status" value="2"/>
</dbReference>
<dbReference type="PROSITE" id="PS50157">
    <property type="entry name" value="ZINC_FINGER_C2H2_2"/>
    <property type="match status" value="1"/>
</dbReference>
<dbReference type="PANTHER" id="PTHR14677">
    <property type="entry name" value="ARSENITE INDUCUBLE RNA ASSOCIATED PROTEIN AIP-1-RELATED"/>
    <property type="match status" value="1"/>
</dbReference>
<dbReference type="SMART" id="SM00154">
    <property type="entry name" value="ZnF_AN1"/>
    <property type="match status" value="2"/>
</dbReference>
<reference evidence="9" key="2">
    <citation type="submission" date="2019-06" db="EMBL/GenBank/DDBJ databases">
        <title>Genomics analysis of Aphanomyces spp. identifies a new class of oomycete effector associated with host adaptation.</title>
        <authorList>
            <person name="Gaulin E."/>
        </authorList>
    </citation>
    <scope>NUCLEOTIDE SEQUENCE</scope>
    <source>
        <strain evidence="9">CBS 578.67</strain>
    </source>
</reference>
<dbReference type="OrthoDB" id="431929at2759"/>
<keyword evidence="2" id="KW-0677">Repeat</keyword>
<feature type="domain" description="AN1-type" evidence="8">
    <location>
        <begin position="92"/>
        <end position="142"/>
    </location>
</feature>
<evidence type="ECO:0000313" key="11">
    <source>
        <dbReference type="Proteomes" id="UP000332933"/>
    </source>
</evidence>
<dbReference type="Pfam" id="PF01428">
    <property type="entry name" value="zf-AN1"/>
    <property type="match status" value="2"/>
</dbReference>
<feature type="region of interest" description="Disordered" evidence="6">
    <location>
        <begin position="220"/>
        <end position="245"/>
    </location>
</feature>
<accession>A0A485L9P1</accession>
<dbReference type="GO" id="GO:0008270">
    <property type="term" value="F:zinc ion binding"/>
    <property type="evidence" value="ECO:0007669"/>
    <property type="project" value="UniProtKB-KW"/>
</dbReference>
<sequence>MPLDIGEHCSKPGCNQKDFLPFACDCCEGVFCLEHRTYTAHACTNAGSKDSRAITCPLCRATIPLTNDQDVNHVFDQHTRTNCNPDKYNEKKKAKARCEAENCREVLTASNTVQCNACRKKVCLKHRFESDHQCERLRHVPQVRPPPPSSSSAATLSVTAQMQGRLTAVGNSVSSSMSRLVDSAKKASGGTNVTAASESCPICQQTFRYTSQLIAHVNNAHPDSSRRSTTRPAPRPAVAPSAAAAATSNGGAEVCPFCRTTFSQVAQLIEHVERNHPQEAGEKKSECGLM</sequence>
<dbReference type="PROSITE" id="PS51039">
    <property type="entry name" value="ZF_AN1"/>
    <property type="match status" value="2"/>
</dbReference>
<evidence type="ECO:0000256" key="3">
    <source>
        <dbReference type="ARBA" id="ARBA00022771"/>
    </source>
</evidence>
<dbReference type="InterPro" id="IPR057357">
    <property type="entry name" value="Znf-C2H2_ZFAND2A/B"/>
</dbReference>
<evidence type="ECO:0000256" key="4">
    <source>
        <dbReference type="ARBA" id="ARBA00022833"/>
    </source>
</evidence>
<dbReference type="PANTHER" id="PTHR14677:SF20">
    <property type="entry name" value="ZINC FINGER AN1-TYPE CONTAINING 2A-RELATED"/>
    <property type="match status" value="1"/>
</dbReference>
<dbReference type="Pfam" id="PF00096">
    <property type="entry name" value="zf-C2H2"/>
    <property type="match status" value="1"/>
</dbReference>
<dbReference type="Proteomes" id="UP000332933">
    <property type="component" value="Unassembled WGS sequence"/>
</dbReference>
<name>A0A485L9P1_9STRA</name>
<evidence type="ECO:0000256" key="6">
    <source>
        <dbReference type="SAM" id="MobiDB-lite"/>
    </source>
</evidence>
<evidence type="ECO:0000259" key="8">
    <source>
        <dbReference type="PROSITE" id="PS51039"/>
    </source>
</evidence>
<keyword evidence="4" id="KW-0862">Zinc</keyword>
<evidence type="ECO:0000313" key="9">
    <source>
        <dbReference type="EMBL" id="KAF0690449.1"/>
    </source>
</evidence>
<keyword evidence="11" id="KW-1185">Reference proteome</keyword>
<dbReference type="SUPFAM" id="SSF118310">
    <property type="entry name" value="AN1-like Zinc finger"/>
    <property type="match status" value="2"/>
</dbReference>
<keyword evidence="1" id="KW-0479">Metal-binding</keyword>
<dbReference type="SMART" id="SM00355">
    <property type="entry name" value="ZnF_C2H2"/>
    <property type="match status" value="2"/>
</dbReference>
<evidence type="ECO:0000256" key="1">
    <source>
        <dbReference type="ARBA" id="ARBA00022723"/>
    </source>
</evidence>
<dbReference type="InterPro" id="IPR013087">
    <property type="entry name" value="Znf_C2H2_type"/>
</dbReference>
<dbReference type="EMBL" id="VJMH01006378">
    <property type="protein sequence ID" value="KAF0690449.1"/>
    <property type="molecule type" value="Genomic_DNA"/>
</dbReference>
<dbReference type="InterPro" id="IPR000058">
    <property type="entry name" value="Znf_AN1"/>
</dbReference>
<reference evidence="10 11" key="1">
    <citation type="submission" date="2019-03" db="EMBL/GenBank/DDBJ databases">
        <authorList>
            <person name="Gaulin E."/>
            <person name="Dumas B."/>
        </authorList>
    </citation>
    <scope>NUCLEOTIDE SEQUENCE [LARGE SCALE GENOMIC DNA]</scope>
    <source>
        <strain evidence="10">CBS 568.67</strain>
    </source>
</reference>
<feature type="domain" description="AN1-type" evidence="8">
    <location>
        <begin position="3"/>
        <end position="51"/>
    </location>
</feature>